<dbReference type="InterPro" id="IPR017938">
    <property type="entry name" value="Riboflavin_synthase-like_b-brl"/>
</dbReference>
<evidence type="ECO:0000313" key="2">
    <source>
        <dbReference type="EMBL" id="QLH82902.1"/>
    </source>
</evidence>
<dbReference type="EMBL" id="CP058909">
    <property type="protein sequence ID" value="QLH82902.1"/>
    <property type="molecule type" value="Genomic_DNA"/>
</dbReference>
<dbReference type="Pfam" id="PF00970">
    <property type="entry name" value="FAD_binding_6"/>
    <property type="match status" value="1"/>
</dbReference>
<dbReference type="InterPro" id="IPR001709">
    <property type="entry name" value="Flavoprot_Pyr_Nucl_cyt_Rdtase"/>
</dbReference>
<name>A0A7D5PC62_9EURY</name>
<dbReference type="InterPro" id="IPR001433">
    <property type="entry name" value="OxRdtase_FAD/NAD-bd"/>
</dbReference>
<dbReference type="PROSITE" id="PS51384">
    <property type="entry name" value="FAD_FR"/>
    <property type="match status" value="1"/>
</dbReference>
<organism evidence="2 3">
    <name type="scientific">Halosimplex pelagicum</name>
    <dbReference type="NCBI Taxonomy" id="869886"/>
    <lineage>
        <taxon>Archaea</taxon>
        <taxon>Methanobacteriati</taxon>
        <taxon>Methanobacteriota</taxon>
        <taxon>Stenosarchaea group</taxon>
        <taxon>Halobacteria</taxon>
        <taxon>Halobacteriales</taxon>
        <taxon>Haloarculaceae</taxon>
        <taxon>Halosimplex</taxon>
    </lineage>
</organism>
<dbReference type="InterPro" id="IPR017927">
    <property type="entry name" value="FAD-bd_FR_type"/>
</dbReference>
<gene>
    <name evidence="2" type="ORF">HZS54_15265</name>
</gene>
<dbReference type="RefSeq" id="WP_179917966.1">
    <property type="nucleotide sequence ID" value="NZ_CP058909.1"/>
</dbReference>
<dbReference type="InterPro" id="IPR050415">
    <property type="entry name" value="MRET"/>
</dbReference>
<feature type="domain" description="FAD-binding FR-type" evidence="1">
    <location>
        <begin position="80"/>
        <end position="177"/>
    </location>
</feature>
<dbReference type="InterPro" id="IPR039261">
    <property type="entry name" value="FNR_nucleotide-bd"/>
</dbReference>
<dbReference type="Pfam" id="PF00175">
    <property type="entry name" value="NAD_binding_1"/>
    <property type="match status" value="1"/>
</dbReference>
<dbReference type="Gene3D" id="3.40.50.80">
    <property type="entry name" value="Nucleotide-binding domain of ferredoxin-NADP reductase (FNR) module"/>
    <property type="match status" value="1"/>
</dbReference>
<dbReference type="GeneID" id="56083976"/>
<evidence type="ECO:0000313" key="3">
    <source>
        <dbReference type="Proteomes" id="UP000509346"/>
    </source>
</evidence>
<keyword evidence="3" id="KW-1185">Reference proteome</keyword>
<dbReference type="AlphaFoldDB" id="A0A7D5PC62"/>
<reference evidence="2 3" key="1">
    <citation type="submission" date="2020-07" db="EMBL/GenBank/DDBJ databases">
        <title>Halosimplex litoreum sp. nov. and Halosimplex rubrum sp. nov., isolated from different salt environments.</title>
        <authorList>
            <person name="Cui H."/>
        </authorList>
    </citation>
    <scope>NUCLEOTIDE SEQUENCE [LARGE SCALE GENOMIC DNA]</scope>
    <source>
        <strain evidence="2 3">R2</strain>
    </source>
</reference>
<dbReference type="GO" id="GO:0016491">
    <property type="term" value="F:oxidoreductase activity"/>
    <property type="evidence" value="ECO:0007669"/>
    <property type="project" value="InterPro"/>
</dbReference>
<dbReference type="PANTHER" id="PTHR47354">
    <property type="entry name" value="NADH OXIDOREDUCTASE HCR"/>
    <property type="match status" value="1"/>
</dbReference>
<protein>
    <submittedName>
        <fullName evidence="2">Oxidoreductase</fullName>
    </submittedName>
</protein>
<dbReference type="PRINTS" id="PR00371">
    <property type="entry name" value="FPNCR"/>
</dbReference>
<dbReference type="OrthoDB" id="35401at2157"/>
<proteinExistence type="predicted"/>
<dbReference type="Proteomes" id="UP000509346">
    <property type="component" value="Chromosome"/>
</dbReference>
<dbReference type="KEGG" id="hpel:HZS54_15265"/>
<accession>A0A7D5PC62</accession>
<dbReference type="PANTHER" id="PTHR47354:SF5">
    <property type="entry name" value="PROTEIN RFBI"/>
    <property type="match status" value="1"/>
</dbReference>
<evidence type="ECO:0000259" key="1">
    <source>
        <dbReference type="PROSITE" id="PS51384"/>
    </source>
</evidence>
<dbReference type="InterPro" id="IPR008333">
    <property type="entry name" value="Cbr1-like_FAD-bd_dom"/>
</dbReference>
<dbReference type="PRINTS" id="PR00410">
    <property type="entry name" value="PHEHYDRXLASE"/>
</dbReference>
<sequence>MPVREHASRHDRIAELPLVTESATVVEREAMDRDRTAEVRRTVDHWFEREGLADRYESVTDYDDWGTLVEELRTDGYAGFARRCATLLERFERPHPMLTRIAFEPHNTFEYLAGQYVGLRYCGESRAYSLASSPTRDRVEICVRRVPGGDLSPRLCRDLEVGDEVTMRGPRGELVLDEPSDRDLVFMATGTGVAPLKGMIDYVFDTGADEVDGHSRDVWLFLGAAWEDDLPYREAFREYGRERDNFHFVPCLSRESYLSEWTGETDYVQHAFVKHVDESAVSAPLGRELEGWLDEAPASGVEARIDPRDAEVYACGINVMVNSLVDAAESVGVPAERIEAEGFG</sequence>
<dbReference type="SUPFAM" id="SSF63380">
    <property type="entry name" value="Riboflavin synthase domain-like"/>
    <property type="match status" value="1"/>
</dbReference>
<dbReference type="SUPFAM" id="SSF52343">
    <property type="entry name" value="Ferredoxin reductase-like, C-terminal NADP-linked domain"/>
    <property type="match status" value="1"/>
</dbReference>
<dbReference type="Gene3D" id="2.40.30.10">
    <property type="entry name" value="Translation factors"/>
    <property type="match status" value="1"/>
</dbReference>